<name>A0A0G0GZG0_9BACT</name>
<reference evidence="1 2" key="1">
    <citation type="journal article" date="2015" name="Nature">
        <title>rRNA introns, odd ribosomes, and small enigmatic genomes across a large radiation of phyla.</title>
        <authorList>
            <person name="Brown C.T."/>
            <person name="Hug L.A."/>
            <person name="Thomas B.C."/>
            <person name="Sharon I."/>
            <person name="Castelle C.J."/>
            <person name="Singh A."/>
            <person name="Wilkins M.J."/>
            <person name="Williams K.H."/>
            <person name="Banfield J.F."/>
        </authorList>
    </citation>
    <scope>NUCLEOTIDE SEQUENCE [LARGE SCALE GENOMIC DNA]</scope>
</reference>
<dbReference type="EMBL" id="LBTF01000015">
    <property type="protein sequence ID" value="KKQ35417.1"/>
    <property type="molecule type" value="Genomic_DNA"/>
</dbReference>
<gene>
    <name evidence="1" type="ORF">US50_C0015G0009</name>
</gene>
<organism evidence="1 2">
    <name type="scientific">Candidatus Nomurabacteria bacterium GW2011_GWB1_37_5</name>
    <dbReference type="NCBI Taxonomy" id="1618742"/>
    <lineage>
        <taxon>Bacteria</taxon>
        <taxon>Candidatus Nomuraibacteriota</taxon>
    </lineage>
</organism>
<evidence type="ECO:0000313" key="2">
    <source>
        <dbReference type="Proteomes" id="UP000033876"/>
    </source>
</evidence>
<evidence type="ECO:0000313" key="1">
    <source>
        <dbReference type="EMBL" id="KKQ35417.1"/>
    </source>
</evidence>
<dbReference type="AlphaFoldDB" id="A0A0G0GZG0"/>
<comment type="caution">
    <text evidence="1">The sequence shown here is derived from an EMBL/GenBank/DDBJ whole genome shotgun (WGS) entry which is preliminary data.</text>
</comment>
<dbReference type="InterPro" id="IPR036196">
    <property type="entry name" value="Ptyr_pPase_sf"/>
</dbReference>
<dbReference type="Proteomes" id="UP000033876">
    <property type="component" value="Unassembled WGS sequence"/>
</dbReference>
<dbReference type="SUPFAM" id="SSF52788">
    <property type="entry name" value="Phosphotyrosine protein phosphatases I"/>
    <property type="match status" value="1"/>
</dbReference>
<protein>
    <submittedName>
        <fullName evidence="1">Trx-linked arsenate reductase</fullName>
    </submittedName>
</protein>
<dbReference type="Gene3D" id="3.40.50.2300">
    <property type="match status" value="1"/>
</dbReference>
<proteinExistence type="predicted"/>
<accession>A0A0G0GZG0</accession>
<sequence>MNILFVCKWNRFRSKATEATFKHFNRNPENQAQSAGLFPGVPVSDDIVKAGELLGLRIDRTQQGMPHSLLMWAGKIIIVADDIPPEIFKEIKENDKKDIIIWKIKDVVGTDIDSRKKVIGDISQKVKKLILNLNNKK</sequence>